<gene>
    <name evidence="3" type="ORF">JZO85_17310</name>
</gene>
<evidence type="ECO:0000313" key="3">
    <source>
        <dbReference type="EMBL" id="MBO0454018.1"/>
    </source>
</evidence>
<dbReference type="Gene3D" id="3.40.50.720">
    <property type="entry name" value="NAD(P)-binding Rossmann-like Domain"/>
    <property type="match status" value="1"/>
</dbReference>
<sequence>MIDTKILRDSRFLVTGGAGFIGSNLCERLVESGASVHCLDDLSTGKIENIEHLLDKENFEFIEGSIVDYDTCLEAVTGIDYVLHQAASGSVPRSMKYPLLYETVNIQGTLNMLEASSKQRVKKFVYASSSSVYGDSSALPKKEGEEGNVLSPYALTKKANELYGKLYADIYELPTVGLRYFNVFGKRQNPNGPYAAVIPKFIEAFLRNEAPIINGDGMQSRDFTYIDNVVEANILAALSSEKTAGKAYNIASKGQVTLNQLVELLQQKLGCGDIEIKHGPDRAGDIKHSFADIGLAENELGYRPTITFEEGLEKALHWYKNDQT</sequence>
<dbReference type="InterPro" id="IPR036291">
    <property type="entry name" value="NAD(P)-bd_dom_sf"/>
</dbReference>
<comment type="caution">
    <text evidence="3">The sequence shown here is derived from an EMBL/GenBank/DDBJ whole genome shotgun (WGS) entry which is preliminary data.</text>
</comment>
<dbReference type="PRINTS" id="PR01713">
    <property type="entry name" value="NUCEPIMERASE"/>
</dbReference>
<dbReference type="RefSeq" id="WP_207109768.1">
    <property type="nucleotide sequence ID" value="NZ_JAFLVR010000045.1"/>
</dbReference>
<feature type="domain" description="NAD-dependent epimerase/dehydratase" evidence="2">
    <location>
        <begin position="13"/>
        <end position="251"/>
    </location>
</feature>
<dbReference type="Proteomes" id="UP000664495">
    <property type="component" value="Unassembled WGS sequence"/>
</dbReference>
<protein>
    <submittedName>
        <fullName evidence="3">SDR family oxidoreductase</fullName>
    </submittedName>
</protein>
<dbReference type="SUPFAM" id="SSF51735">
    <property type="entry name" value="NAD(P)-binding Rossmann-fold domains"/>
    <property type="match status" value="1"/>
</dbReference>
<reference evidence="3 4" key="1">
    <citation type="submission" date="2021-03" db="EMBL/GenBank/DDBJ databases">
        <title>Enterococcal diversity collection.</title>
        <authorList>
            <person name="Gilmore M.S."/>
            <person name="Schwartzman J."/>
            <person name="Van Tyne D."/>
            <person name="Martin M."/>
            <person name="Earl A.M."/>
            <person name="Manson A.L."/>
            <person name="Straub T."/>
            <person name="Salamzade R."/>
            <person name="Saavedra J."/>
            <person name="Lebreton F."/>
            <person name="Prichula J."/>
            <person name="Schaufler K."/>
            <person name="Gaca A."/>
            <person name="Sgardioli B."/>
            <person name="Wagenaar J."/>
            <person name="Strong T."/>
        </authorList>
    </citation>
    <scope>NUCLEOTIDE SEQUENCE [LARGE SCALE GENOMIC DNA]</scope>
    <source>
        <strain evidence="3 4">MJM16</strain>
    </source>
</reference>
<dbReference type="Gene3D" id="3.90.25.10">
    <property type="entry name" value="UDP-galactose 4-epimerase, domain 1"/>
    <property type="match status" value="1"/>
</dbReference>
<evidence type="ECO:0000259" key="2">
    <source>
        <dbReference type="Pfam" id="PF01370"/>
    </source>
</evidence>
<dbReference type="EMBL" id="JAFLVR010000045">
    <property type="protein sequence ID" value="MBO0454018.1"/>
    <property type="molecule type" value="Genomic_DNA"/>
</dbReference>
<evidence type="ECO:0000256" key="1">
    <source>
        <dbReference type="ARBA" id="ARBA00007637"/>
    </source>
</evidence>
<comment type="similarity">
    <text evidence="1">Belongs to the NAD(P)-dependent epimerase/dehydratase family.</text>
</comment>
<dbReference type="InterPro" id="IPR001509">
    <property type="entry name" value="Epimerase_deHydtase"/>
</dbReference>
<dbReference type="Pfam" id="PF01370">
    <property type="entry name" value="Epimerase"/>
    <property type="match status" value="1"/>
</dbReference>
<evidence type="ECO:0000313" key="4">
    <source>
        <dbReference type="Proteomes" id="UP000664495"/>
    </source>
</evidence>
<accession>A0ABS3HKN7</accession>
<proteinExistence type="inferred from homology"/>
<dbReference type="PANTHER" id="PTHR43000">
    <property type="entry name" value="DTDP-D-GLUCOSE 4,6-DEHYDRATASE-RELATED"/>
    <property type="match status" value="1"/>
</dbReference>
<dbReference type="CDD" id="cd05256">
    <property type="entry name" value="UDP_AE_SDR_e"/>
    <property type="match status" value="1"/>
</dbReference>
<keyword evidence="4" id="KW-1185">Reference proteome</keyword>
<name>A0ABS3HKN7_9ENTE</name>
<organism evidence="3 4">
    <name type="scientific">Candidatus Enterococcus murrayae</name>
    <dbReference type="NCBI Taxonomy" id="2815321"/>
    <lineage>
        <taxon>Bacteria</taxon>
        <taxon>Bacillati</taxon>
        <taxon>Bacillota</taxon>
        <taxon>Bacilli</taxon>
        <taxon>Lactobacillales</taxon>
        <taxon>Enterococcaceae</taxon>
        <taxon>Enterococcus</taxon>
    </lineage>
</organism>